<organism evidence="2 3">
    <name type="scientific">Mytilus galloprovincialis</name>
    <name type="common">Mediterranean mussel</name>
    <dbReference type="NCBI Taxonomy" id="29158"/>
    <lineage>
        <taxon>Eukaryota</taxon>
        <taxon>Metazoa</taxon>
        <taxon>Spiralia</taxon>
        <taxon>Lophotrochozoa</taxon>
        <taxon>Mollusca</taxon>
        <taxon>Bivalvia</taxon>
        <taxon>Autobranchia</taxon>
        <taxon>Pteriomorphia</taxon>
        <taxon>Mytilida</taxon>
        <taxon>Mytiloidea</taxon>
        <taxon>Mytilidae</taxon>
        <taxon>Mytilinae</taxon>
        <taxon>Mytilus</taxon>
    </lineage>
</organism>
<dbReference type="Proteomes" id="UP000596742">
    <property type="component" value="Unassembled WGS sequence"/>
</dbReference>
<evidence type="ECO:0000256" key="1">
    <source>
        <dbReference type="SAM" id="Phobius"/>
    </source>
</evidence>
<keyword evidence="1" id="KW-0472">Membrane</keyword>
<dbReference type="AlphaFoldDB" id="A0A8B6FSQ1"/>
<dbReference type="EMBL" id="UYJE01007358">
    <property type="protein sequence ID" value="VDI54061.1"/>
    <property type="molecule type" value="Genomic_DNA"/>
</dbReference>
<protein>
    <submittedName>
        <fullName evidence="2">Uncharacterized protein</fullName>
    </submittedName>
</protein>
<evidence type="ECO:0000313" key="2">
    <source>
        <dbReference type="EMBL" id="VDI54061.1"/>
    </source>
</evidence>
<reference evidence="2" key="1">
    <citation type="submission" date="2018-11" db="EMBL/GenBank/DDBJ databases">
        <authorList>
            <person name="Alioto T."/>
            <person name="Alioto T."/>
        </authorList>
    </citation>
    <scope>NUCLEOTIDE SEQUENCE</scope>
</reference>
<gene>
    <name evidence="2" type="ORF">MGAL_10B037049</name>
</gene>
<comment type="caution">
    <text evidence="2">The sequence shown here is derived from an EMBL/GenBank/DDBJ whole genome shotgun (WGS) entry which is preliminary data.</text>
</comment>
<accession>A0A8B6FSQ1</accession>
<name>A0A8B6FSQ1_MYTGA</name>
<keyword evidence="1" id="KW-1133">Transmembrane helix</keyword>
<evidence type="ECO:0000313" key="3">
    <source>
        <dbReference type="Proteomes" id="UP000596742"/>
    </source>
</evidence>
<feature type="transmembrane region" description="Helical" evidence="1">
    <location>
        <begin position="239"/>
        <end position="258"/>
    </location>
</feature>
<proteinExistence type="predicted"/>
<keyword evidence="1" id="KW-0812">Transmembrane</keyword>
<sequence>MLLDCFQRMKLLIQILLQILTFTFKYSISVEALYQQCPHRSQMKFHATLVCVGNPQENYACLYVSGTNDSVESCTDQVADYAPPGKRYVLKENPDTEYCSKYKYQPYKLWSNSSSDCEFLKDECSEIGQIMCNLGSTLIDRTCRCNHKKGYAFVTPPRNSSFCMPAEEDCSCYLKICKENQILAPDYKCKPSQDSHEHIPCQTLPDQDDEQVTASLPDYTVHIEDRRNIYNLTNQVDTIIITIIIIIICLGGIIYISYNLFYTPLDTVEVFTNKIRRNYKKLKTSINQQTEDQLVINGFLTNEQKDNFKHKDEILIFIARNSKEILKTYRRKSLRCLSKHDELIGKILKTDFIDLIDLQKPSGQTTERGTAGCYQEIDVL</sequence>
<keyword evidence="3" id="KW-1185">Reference proteome</keyword>